<gene>
    <name evidence="2" type="ORF">SDC9_174427</name>
</gene>
<comment type="caution">
    <text evidence="2">The sequence shown here is derived from an EMBL/GenBank/DDBJ whole genome shotgun (WGS) entry which is preliminary data.</text>
</comment>
<evidence type="ECO:0000313" key="2">
    <source>
        <dbReference type="EMBL" id="MPN27000.1"/>
    </source>
</evidence>
<feature type="region of interest" description="Disordered" evidence="1">
    <location>
        <begin position="201"/>
        <end position="222"/>
    </location>
</feature>
<dbReference type="EMBL" id="VSSQ01076730">
    <property type="protein sequence ID" value="MPN27000.1"/>
    <property type="molecule type" value="Genomic_DNA"/>
</dbReference>
<name>A0A645GLG2_9ZZZZ</name>
<protein>
    <submittedName>
        <fullName evidence="2">Uncharacterized protein</fullName>
    </submittedName>
</protein>
<reference evidence="2" key="1">
    <citation type="submission" date="2019-08" db="EMBL/GenBank/DDBJ databases">
        <authorList>
            <person name="Kucharzyk K."/>
            <person name="Murdoch R.W."/>
            <person name="Higgins S."/>
            <person name="Loffler F."/>
        </authorList>
    </citation>
    <scope>NUCLEOTIDE SEQUENCE</scope>
</reference>
<sequence length="241" mass="26520">MDAGPGHCIGDRHAEVVGRQMGLVPYEPLSLALRVLLCGQRAPHLKPGDRLKRVFSKVVEPLSFRPGLLFKIRLLLRRSFLLAPLLLGRNRCSRGFLFLDERLLPRLYDGAVDAQVAGHPVVHRLFVGLHHPLMEGCRVDDALDSPGQPAGSRLAGNRADAQDILEVAVLSQQEQRLLHGRLAEVQLQQHDAEDGKQVVADPSLDAASAQAGELAGGEQPLHRGIEAEKLEFTFRRFPEEA</sequence>
<evidence type="ECO:0000256" key="1">
    <source>
        <dbReference type="SAM" id="MobiDB-lite"/>
    </source>
</evidence>
<organism evidence="2">
    <name type="scientific">bioreactor metagenome</name>
    <dbReference type="NCBI Taxonomy" id="1076179"/>
    <lineage>
        <taxon>unclassified sequences</taxon>
        <taxon>metagenomes</taxon>
        <taxon>ecological metagenomes</taxon>
    </lineage>
</organism>
<accession>A0A645GLG2</accession>
<dbReference type="AlphaFoldDB" id="A0A645GLG2"/>
<proteinExistence type="predicted"/>